<name>A0A1F6EXC2_9BACT</name>
<dbReference type="InterPro" id="IPR050214">
    <property type="entry name" value="Cys_Synth/Cystath_Beta-Synth"/>
</dbReference>
<dbReference type="EMBL" id="MFLW01000017">
    <property type="protein sequence ID" value="OGG78268.1"/>
    <property type="molecule type" value="Genomic_DNA"/>
</dbReference>
<feature type="domain" description="Tryptophan synthase beta chain-like PALP" evidence="3">
    <location>
        <begin position="50"/>
        <end position="205"/>
    </location>
</feature>
<dbReference type="Proteomes" id="UP000178811">
    <property type="component" value="Unassembled WGS sequence"/>
</dbReference>
<gene>
    <name evidence="4" type="ORF">A3A36_01700</name>
</gene>
<evidence type="ECO:0000259" key="3">
    <source>
        <dbReference type="Pfam" id="PF00291"/>
    </source>
</evidence>
<dbReference type="SUPFAM" id="SSF53686">
    <property type="entry name" value="Tryptophan synthase beta subunit-like PLP-dependent enzymes"/>
    <property type="match status" value="1"/>
</dbReference>
<accession>A0A1F6EXC2</accession>
<dbReference type="Pfam" id="PF00291">
    <property type="entry name" value="PALP"/>
    <property type="match status" value="1"/>
</dbReference>
<comment type="cofactor">
    <cofactor evidence="1">
        <name>pyridoxal 5'-phosphate</name>
        <dbReference type="ChEBI" id="CHEBI:597326"/>
    </cofactor>
</comment>
<dbReference type="PANTHER" id="PTHR10314">
    <property type="entry name" value="CYSTATHIONINE BETA-SYNTHASE"/>
    <property type="match status" value="1"/>
</dbReference>
<evidence type="ECO:0000256" key="1">
    <source>
        <dbReference type="ARBA" id="ARBA00001933"/>
    </source>
</evidence>
<reference evidence="4 5" key="1">
    <citation type="journal article" date="2016" name="Nat. Commun.">
        <title>Thousands of microbial genomes shed light on interconnected biogeochemical processes in an aquifer system.</title>
        <authorList>
            <person name="Anantharaman K."/>
            <person name="Brown C.T."/>
            <person name="Hug L.A."/>
            <person name="Sharon I."/>
            <person name="Castelle C.J."/>
            <person name="Probst A.J."/>
            <person name="Thomas B.C."/>
            <person name="Singh A."/>
            <person name="Wilkins M.J."/>
            <person name="Karaoz U."/>
            <person name="Brodie E.L."/>
            <person name="Williams K.H."/>
            <person name="Hubbard S.S."/>
            <person name="Banfield J.F."/>
        </authorList>
    </citation>
    <scope>NUCLEOTIDE SEQUENCE [LARGE SCALE GENOMIC DNA]</scope>
</reference>
<comment type="caution">
    <text evidence="4">The sequence shown here is derived from an EMBL/GenBank/DDBJ whole genome shotgun (WGS) entry which is preliminary data.</text>
</comment>
<keyword evidence="2" id="KW-0663">Pyridoxal phosphate</keyword>
<sequence>MRLVRTSEAFPPELNPFIDDGVVIKAAGVPGDVPHSKWYMAREGIRAGIEDGFINSNTTIVEATSGNTGQGMAVVCNALGLRFVPVMSGDVPQDKINVVRALGRHIQLQLHFDSDETAVECARRLGAQSGWYNPDQYAQGWNFDAHFRYLAPQLWGQEKISILAVPAGTMGTCIGLALYAREKKLGTTVVPVLCAEEEEVPGARSLVSVKKDIRQPWEKIFRNEDLQFGTRHAAFYLSFLTWPHVTQQLGPSFGLGFAGALSFLQKHRNAGTLKQFRDHGDDKIHVVVFGPDDYRPYTGLYLGELKRRELSARTPPLDLLRLLD</sequence>
<dbReference type="GO" id="GO:1901605">
    <property type="term" value="P:alpha-amino acid metabolic process"/>
    <property type="evidence" value="ECO:0007669"/>
    <property type="project" value="UniProtKB-ARBA"/>
</dbReference>
<organism evidence="4 5">
    <name type="scientific">Candidatus Kaiserbacteria bacterium RIFCSPLOWO2_01_FULL_52_12b</name>
    <dbReference type="NCBI Taxonomy" id="1798509"/>
    <lineage>
        <taxon>Bacteria</taxon>
        <taxon>Candidatus Kaiseribacteriota</taxon>
    </lineage>
</organism>
<dbReference type="InterPro" id="IPR036052">
    <property type="entry name" value="TrpB-like_PALP_sf"/>
</dbReference>
<protein>
    <recommendedName>
        <fullName evidence="3">Tryptophan synthase beta chain-like PALP domain-containing protein</fullName>
    </recommendedName>
</protein>
<dbReference type="Gene3D" id="3.40.50.1100">
    <property type="match status" value="2"/>
</dbReference>
<evidence type="ECO:0000256" key="2">
    <source>
        <dbReference type="ARBA" id="ARBA00022898"/>
    </source>
</evidence>
<proteinExistence type="predicted"/>
<evidence type="ECO:0000313" key="4">
    <source>
        <dbReference type="EMBL" id="OGG78268.1"/>
    </source>
</evidence>
<evidence type="ECO:0000313" key="5">
    <source>
        <dbReference type="Proteomes" id="UP000178811"/>
    </source>
</evidence>
<dbReference type="InterPro" id="IPR001926">
    <property type="entry name" value="TrpB-like_PALP"/>
</dbReference>
<dbReference type="AlphaFoldDB" id="A0A1F6EXC2"/>